<name>A0A7J6J0G8_COLFN</name>
<comment type="caution">
    <text evidence="2">The sequence shown here is derived from an EMBL/GenBank/DDBJ whole genome shotgun (WGS) entry which is preliminary data.</text>
</comment>
<accession>A0A7J6J0G8</accession>
<reference evidence="2 3" key="2">
    <citation type="submission" date="2020-04" db="EMBL/GenBank/DDBJ databases">
        <title>Genome sequencing and assembly of multiple isolates from the Colletotrichum gloeosporioides species complex.</title>
        <authorList>
            <person name="Gan P."/>
            <person name="Shirasu K."/>
        </authorList>
    </citation>
    <scope>NUCLEOTIDE SEQUENCE [LARGE SCALE GENOMIC DNA]</scope>
    <source>
        <strain evidence="2 3">Nara gc5</strain>
    </source>
</reference>
<evidence type="ECO:0000256" key="1">
    <source>
        <dbReference type="SAM" id="MobiDB-lite"/>
    </source>
</evidence>
<dbReference type="AlphaFoldDB" id="A0A7J6J0G8"/>
<gene>
    <name evidence="2" type="ORF">CGGC5_v008906</name>
</gene>
<sequence length="136" mass="15374">MFMEDTPPAKVWAAVLHLNGLAGKEYLYFVKLPYLPAAPIPNHTQQHHIVTVNPHEIDELRRNLHVDTVFVQLNQSGGNAGSSHHTSSKLRAPAYPPCRAGKARRSKTLGWQLTVYRTPRMSAYWLQLRLQIQTGP</sequence>
<dbReference type="RefSeq" id="XP_066008541.1">
    <property type="nucleotide sequence ID" value="XM_066152083.1"/>
</dbReference>
<feature type="region of interest" description="Disordered" evidence="1">
    <location>
        <begin position="77"/>
        <end position="101"/>
    </location>
</feature>
<protein>
    <submittedName>
        <fullName evidence="2">Uncharacterized protein</fullName>
    </submittedName>
</protein>
<dbReference type="GeneID" id="90980016"/>
<reference evidence="2 3" key="1">
    <citation type="submission" date="2012-08" db="EMBL/GenBank/DDBJ databases">
        <authorList>
            <person name="Gan P.H.P."/>
            <person name="Ikeda K."/>
            <person name="Irieda H."/>
            <person name="Narusaka M."/>
            <person name="O'Connell R.J."/>
            <person name="Narusaka Y."/>
            <person name="Takano Y."/>
            <person name="Kubo Y."/>
            <person name="Shirasu K."/>
        </authorList>
    </citation>
    <scope>NUCLEOTIDE SEQUENCE [LARGE SCALE GENOMIC DNA]</scope>
    <source>
        <strain evidence="2 3">Nara gc5</strain>
    </source>
</reference>
<dbReference type="EMBL" id="ANPB02000005">
    <property type="protein sequence ID" value="KAF4483073.1"/>
    <property type="molecule type" value="Genomic_DNA"/>
</dbReference>
<dbReference type="InParanoid" id="A0A7J6J0G8"/>
<organism evidence="2 3">
    <name type="scientific">Colletotrichum fructicola (strain Nara gc5)</name>
    <name type="common">Anthracnose fungus</name>
    <name type="synonym">Colletotrichum gloeosporioides (strain Nara gc5)</name>
    <dbReference type="NCBI Taxonomy" id="1213859"/>
    <lineage>
        <taxon>Eukaryota</taxon>
        <taxon>Fungi</taxon>
        <taxon>Dikarya</taxon>
        <taxon>Ascomycota</taxon>
        <taxon>Pezizomycotina</taxon>
        <taxon>Sordariomycetes</taxon>
        <taxon>Hypocreomycetidae</taxon>
        <taxon>Glomerellales</taxon>
        <taxon>Glomerellaceae</taxon>
        <taxon>Colletotrichum</taxon>
        <taxon>Colletotrichum gloeosporioides species complex</taxon>
    </lineage>
</organism>
<evidence type="ECO:0000313" key="3">
    <source>
        <dbReference type="Proteomes" id="UP000011096"/>
    </source>
</evidence>
<proteinExistence type="predicted"/>
<evidence type="ECO:0000313" key="2">
    <source>
        <dbReference type="EMBL" id="KAF4483073.1"/>
    </source>
</evidence>
<dbReference type="Proteomes" id="UP000011096">
    <property type="component" value="Unassembled WGS sequence"/>
</dbReference>
<keyword evidence="3" id="KW-1185">Reference proteome</keyword>